<keyword evidence="3" id="KW-1185">Reference proteome</keyword>
<proteinExistence type="predicted"/>
<dbReference type="Proteomes" id="UP000598820">
    <property type="component" value="Unassembled WGS sequence"/>
</dbReference>
<feature type="domain" description="Dystroglycan-type cadherin-like" evidence="1">
    <location>
        <begin position="172"/>
        <end position="266"/>
    </location>
</feature>
<comment type="caution">
    <text evidence="2">The sequence shown here is derived from an EMBL/GenBank/DDBJ whole genome shotgun (WGS) entry which is preliminary data.</text>
</comment>
<dbReference type="InterPro" id="IPR015919">
    <property type="entry name" value="Cadherin-like_sf"/>
</dbReference>
<dbReference type="GO" id="GO:0005509">
    <property type="term" value="F:calcium ion binding"/>
    <property type="evidence" value="ECO:0007669"/>
    <property type="project" value="InterPro"/>
</dbReference>
<dbReference type="EMBL" id="JACWZY010000034">
    <property type="protein sequence ID" value="MBD2704648.1"/>
    <property type="molecule type" value="Genomic_DNA"/>
</dbReference>
<feature type="domain" description="Dystroglycan-type cadherin-like" evidence="1">
    <location>
        <begin position="1"/>
        <end position="83"/>
    </location>
</feature>
<dbReference type="InterPro" id="IPR013783">
    <property type="entry name" value="Ig-like_fold"/>
</dbReference>
<dbReference type="Gene3D" id="2.60.40.10">
    <property type="entry name" value="Immunoglobulins"/>
    <property type="match status" value="2"/>
</dbReference>
<accession>A0A926Y136</accession>
<reference evidence="2" key="1">
    <citation type="submission" date="2020-09" db="EMBL/GenBank/DDBJ databases">
        <authorList>
            <person name="Kim M.K."/>
        </authorList>
    </citation>
    <scope>NUCLEOTIDE SEQUENCE</scope>
    <source>
        <strain evidence="2">BT702</strain>
    </source>
</reference>
<organism evidence="2 3">
    <name type="scientific">Spirosoma profusum</name>
    <dbReference type="NCBI Taxonomy" id="2771354"/>
    <lineage>
        <taxon>Bacteria</taxon>
        <taxon>Pseudomonadati</taxon>
        <taxon>Bacteroidota</taxon>
        <taxon>Cytophagia</taxon>
        <taxon>Cytophagales</taxon>
        <taxon>Cytophagaceae</taxon>
        <taxon>Spirosoma</taxon>
    </lineage>
</organism>
<evidence type="ECO:0000313" key="2">
    <source>
        <dbReference type="EMBL" id="MBD2704648.1"/>
    </source>
</evidence>
<dbReference type="SMART" id="SM00736">
    <property type="entry name" value="CADG"/>
    <property type="match status" value="2"/>
</dbReference>
<sequence>MADAFSYTIPANTFTDAETPNNLTLSVSGLPAGLSFVSPNTITGTASTMVGSPFTVTVVATDPDGLSVSTTFALTVQPRSSAITGVTMLDCNHISYLERRINFMVSFEATNGQPISLSVVNEATTITINEPYQLNVFTDNPVIVFKARQQGTPGEATFSYNWLALCANGNPRVDNPIPPQSATVGHAFSYTIPANTFTDAETPNSLSLSIVGLPAGLSFVAPRTITGTVSATASSFYSVTVTATDAGGGSISTILPLSVSPGSGCASMYTVKVGNWSDASVWSCGRIPVSTDVVTLNHAVSLSTNYQGLAQRVIYSQGGRLVMSSNSRLRLGGN</sequence>
<dbReference type="Pfam" id="PF05345">
    <property type="entry name" value="He_PIG"/>
    <property type="match status" value="2"/>
</dbReference>
<dbReference type="InterPro" id="IPR006644">
    <property type="entry name" value="Cadg"/>
</dbReference>
<gene>
    <name evidence="2" type="ORF">IC229_28685</name>
</gene>
<dbReference type="GO" id="GO:0016020">
    <property type="term" value="C:membrane"/>
    <property type="evidence" value="ECO:0007669"/>
    <property type="project" value="InterPro"/>
</dbReference>
<evidence type="ECO:0000313" key="3">
    <source>
        <dbReference type="Proteomes" id="UP000598820"/>
    </source>
</evidence>
<dbReference type="RefSeq" id="WP_190891384.1">
    <property type="nucleotide sequence ID" value="NZ_JACWZY010000034.1"/>
</dbReference>
<name>A0A926Y136_9BACT</name>
<dbReference type="AlphaFoldDB" id="A0A926Y136"/>
<evidence type="ECO:0000259" key="1">
    <source>
        <dbReference type="SMART" id="SM00736"/>
    </source>
</evidence>
<protein>
    <submittedName>
        <fullName evidence="2">Ig domain-containing protein</fullName>
    </submittedName>
</protein>
<dbReference type="SUPFAM" id="SSF49313">
    <property type="entry name" value="Cadherin-like"/>
    <property type="match status" value="2"/>
</dbReference>